<keyword evidence="2" id="KW-0805">Transcription regulation</keyword>
<comment type="caution">
    <text evidence="6">The sequence shown here is derived from an EMBL/GenBank/DDBJ whole genome shotgun (WGS) entry which is preliminary data.</text>
</comment>
<protein>
    <submittedName>
        <fullName evidence="6">LysR family transcriptional regulator</fullName>
    </submittedName>
</protein>
<dbReference type="InterPro" id="IPR005119">
    <property type="entry name" value="LysR_subst-bd"/>
</dbReference>
<dbReference type="EMBL" id="JAQQEZ010000015">
    <property type="protein sequence ID" value="MFM0003619.1"/>
    <property type="molecule type" value="Genomic_DNA"/>
</dbReference>
<dbReference type="InterPro" id="IPR000847">
    <property type="entry name" value="LysR_HTH_N"/>
</dbReference>
<dbReference type="PANTHER" id="PTHR30346:SF9">
    <property type="entry name" value="LYSR FAMILY TRANSCRIPTIONAL REGULATOR"/>
    <property type="match status" value="1"/>
</dbReference>
<evidence type="ECO:0000256" key="4">
    <source>
        <dbReference type="ARBA" id="ARBA00023163"/>
    </source>
</evidence>
<feature type="domain" description="HTH lysR-type" evidence="5">
    <location>
        <begin position="12"/>
        <end position="65"/>
    </location>
</feature>
<evidence type="ECO:0000259" key="5">
    <source>
        <dbReference type="PROSITE" id="PS50931"/>
    </source>
</evidence>
<dbReference type="InterPro" id="IPR036388">
    <property type="entry name" value="WH-like_DNA-bd_sf"/>
</dbReference>
<dbReference type="InterPro" id="IPR036390">
    <property type="entry name" value="WH_DNA-bd_sf"/>
</dbReference>
<accession>A0ABW9AUX1</accession>
<dbReference type="PANTHER" id="PTHR30346">
    <property type="entry name" value="TRANSCRIPTIONAL DUAL REGULATOR HCAR-RELATED"/>
    <property type="match status" value="1"/>
</dbReference>
<dbReference type="Proteomes" id="UP001629230">
    <property type="component" value="Unassembled WGS sequence"/>
</dbReference>
<evidence type="ECO:0000256" key="3">
    <source>
        <dbReference type="ARBA" id="ARBA00023125"/>
    </source>
</evidence>
<name>A0ABW9AUX1_9BURK</name>
<reference evidence="6 7" key="1">
    <citation type="journal article" date="2024" name="Chem. Sci.">
        <title>Discovery of megapolipeptins by genome mining of a Burkholderiales bacteria collection.</title>
        <authorList>
            <person name="Paulo B.S."/>
            <person name="Recchia M.J.J."/>
            <person name="Lee S."/>
            <person name="Fergusson C.H."/>
            <person name="Romanowski S.B."/>
            <person name="Hernandez A."/>
            <person name="Krull N."/>
            <person name="Liu D.Y."/>
            <person name="Cavanagh H."/>
            <person name="Bos A."/>
            <person name="Gray C.A."/>
            <person name="Murphy B.T."/>
            <person name="Linington R.G."/>
            <person name="Eustaquio A.S."/>
        </authorList>
    </citation>
    <scope>NUCLEOTIDE SEQUENCE [LARGE SCALE GENOMIC DNA]</scope>
    <source>
        <strain evidence="6 7">RL17-350-BIC-A</strain>
    </source>
</reference>
<dbReference type="Gene3D" id="1.10.10.10">
    <property type="entry name" value="Winged helix-like DNA-binding domain superfamily/Winged helix DNA-binding domain"/>
    <property type="match status" value="1"/>
</dbReference>
<keyword evidence="3" id="KW-0238">DNA-binding</keyword>
<dbReference type="SUPFAM" id="SSF46785">
    <property type="entry name" value="Winged helix' DNA-binding domain"/>
    <property type="match status" value="1"/>
</dbReference>
<evidence type="ECO:0000256" key="2">
    <source>
        <dbReference type="ARBA" id="ARBA00023015"/>
    </source>
</evidence>
<dbReference type="RefSeq" id="WP_408178635.1">
    <property type="nucleotide sequence ID" value="NZ_JAQQEZ010000015.1"/>
</dbReference>
<proteinExistence type="inferred from homology"/>
<dbReference type="Pfam" id="PF00126">
    <property type="entry name" value="HTH_1"/>
    <property type="match status" value="1"/>
</dbReference>
<organism evidence="6 7">
    <name type="scientific">Paraburkholderia dipogonis</name>
    <dbReference type="NCBI Taxonomy" id="1211383"/>
    <lineage>
        <taxon>Bacteria</taxon>
        <taxon>Pseudomonadati</taxon>
        <taxon>Pseudomonadota</taxon>
        <taxon>Betaproteobacteria</taxon>
        <taxon>Burkholderiales</taxon>
        <taxon>Burkholderiaceae</taxon>
        <taxon>Paraburkholderia</taxon>
    </lineage>
</organism>
<evidence type="ECO:0000256" key="1">
    <source>
        <dbReference type="ARBA" id="ARBA00009437"/>
    </source>
</evidence>
<evidence type="ECO:0000313" key="6">
    <source>
        <dbReference type="EMBL" id="MFM0003619.1"/>
    </source>
</evidence>
<sequence>MKRSPAALQRSHIEALIAIGDGGSVHRAARSLGVAQPVLSRLLADAESRLGTRLFERSSQGSQPTLLGETVLAQARSVMRAMDRLSASAASARLPVRLGCIPRAMHTLIPPLYARMYAGTHADDPAGTDDTAFRCKVIEGSSTMLFELLEAGELDFAILRCASTVKSDEVKIERLYAERTVIVCSNHHPVLSARPLRLADLAALDWTLPHADTTSRIAFDLFWTRRRLPPIEPVLETRSFESNIEVVAHTRLLSIAPESIARRYMRFGMLSILEIESALPSSPIMLGSRLTAREEPVLKRFRKLLQETAGELALG</sequence>
<keyword evidence="7" id="KW-1185">Reference proteome</keyword>
<evidence type="ECO:0000313" key="7">
    <source>
        <dbReference type="Proteomes" id="UP001629230"/>
    </source>
</evidence>
<keyword evidence="4" id="KW-0804">Transcription</keyword>
<dbReference type="Gene3D" id="3.40.190.290">
    <property type="match status" value="1"/>
</dbReference>
<dbReference type="PROSITE" id="PS50931">
    <property type="entry name" value="HTH_LYSR"/>
    <property type="match status" value="1"/>
</dbReference>
<dbReference type="Pfam" id="PF03466">
    <property type="entry name" value="LysR_substrate"/>
    <property type="match status" value="1"/>
</dbReference>
<gene>
    <name evidence="6" type="ORF">PQR57_21585</name>
</gene>
<comment type="similarity">
    <text evidence="1">Belongs to the LysR transcriptional regulatory family.</text>
</comment>
<dbReference type="SUPFAM" id="SSF53850">
    <property type="entry name" value="Periplasmic binding protein-like II"/>
    <property type="match status" value="1"/>
</dbReference>